<reference evidence="1 2" key="1">
    <citation type="journal article" date="2019" name="Int. J. Syst. Evol. Microbiol.">
        <title>Limnobaculum parvum gen. nov., sp. nov., isolated from a freshwater lake.</title>
        <authorList>
            <person name="Baek C."/>
            <person name="Shin S.K."/>
            <person name="Yi H."/>
        </authorList>
    </citation>
    <scope>NUCLEOTIDE SEQUENCE [LARGE SCALE GENOMIC DNA]</scope>
    <source>
        <strain evidence="1 2">HYN0051</strain>
    </source>
</reference>
<sequence length="236" mass="27840">MSYVAYFQKINTLSVSTRQRMVAIYFQCYSGSDTERFFRDLDNKDEVLMLEHNQELVGFSSLQFYPYQHSMIVYSGDTIVMPEHWQQQVLHKVWLQRMGLFKQQHPGQPLYWFLLVKGYRTYKYLLVFAKQFYPHWQSPQPELKQLADQLAKQKFGLLYNVQRGVVECPPDYGFLTQKMAVIPPASLKKTDAQFFLAQNPQYADGHELVCLCEISVENLPLRCRSLLLNPVVEYRE</sequence>
<dbReference type="Proteomes" id="UP000244908">
    <property type="component" value="Chromosome"/>
</dbReference>
<dbReference type="InterPro" id="IPR016181">
    <property type="entry name" value="Acyl_CoA_acyltransferase"/>
</dbReference>
<dbReference type="OrthoDB" id="333393at2"/>
<name>A0A2Y9TWF7_9GAMM</name>
<accession>A0A2Y9TWF7</accession>
<evidence type="ECO:0000313" key="2">
    <source>
        <dbReference type="Proteomes" id="UP000244908"/>
    </source>
</evidence>
<gene>
    <name evidence="1" type="ORF">HYN51_04250</name>
</gene>
<dbReference type="RefSeq" id="WP_108899921.1">
    <property type="nucleotide sequence ID" value="NZ_CP029185.2"/>
</dbReference>
<protein>
    <recommendedName>
        <fullName evidence="3">GNAT family N-acetyltransferase</fullName>
    </recommendedName>
</protein>
<evidence type="ECO:0000313" key="1">
    <source>
        <dbReference type="EMBL" id="AWH87839.1"/>
    </source>
</evidence>
<dbReference type="EMBL" id="CP029185">
    <property type="protein sequence ID" value="AWH87839.1"/>
    <property type="molecule type" value="Genomic_DNA"/>
</dbReference>
<evidence type="ECO:0008006" key="3">
    <source>
        <dbReference type="Google" id="ProtNLM"/>
    </source>
</evidence>
<dbReference type="SUPFAM" id="SSF55729">
    <property type="entry name" value="Acyl-CoA N-acyltransferases (Nat)"/>
    <property type="match status" value="1"/>
</dbReference>
<organism evidence="1 2">
    <name type="scientific">Limnobaculum parvum</name>
    <dbReference type="NCBI Taxonomy" id="2172103"/>
    <lineage>
        <taxon>Bacteria</taxon>
        <taxon>Pseudomonadati</taxon>
        <taxon>Pseudomonadota</taxon>
        <taxon>Gammaproteobacteria</taxon>
        <taxon>Enterobacterales</taxon>
        <taxon>Budviciaceae</taxon>
        <taxon>Limnobaculum</taxon>
    </lineage>
</organism>
<proteinExistence type="predicted"/>
<keyword evidence="2" id="KW-1185">Reference proteome</keyword>
<dbReference type="KEGG" id="lpv:HYN51_04250"/>
<dbReference type="AlphaFoldDB" id="A0A2Y9TWF7"/>